<organism evidence="2 3">
    <name type="scientific">Blautia parvula</name>
    <dbReference type="NCBI Taxonomy" id="2877527"/>
    <lineage>
        <taxon>Bacteria</taxon>
        <taxon>Bacillati</taxon>
        <taxon>Bacillota</taxon>
        <taxon>Clostridia</taxon>
        <taxon>Lachnospirales</taxon>
        <taxon>Lachnospiraceae</taxon>
        <taxon>Blautia</taxon>
    </lineage>
</organism>
<sequence length="74" mass="7942">MGSLASDLSNSKQIKISAGKCQSFACQHGYMRSRGKKCNHSEDSQQNQGNEKESESGGEVYADGRTAEKEGAGR</sequence>
<gene>
    <name evidence="2" type="ORF">K340107D12_09820</name>
</gene>
<evidence type="ECO:0000256" key="1">
    <source>
        <dbReference type="SAM" id="MobiDB-lite"/>
    </source>
</evidence>
<protein>
    <submittedName>
        <fullName evidence="2">Uncharacterized protein</fullName>
    </submittedName>
</protein>
<name>A0ABQ0BNT7_9FIRM</name>
<dbReference type="Proteomes" id="UP001600941">
    <property type="component" value="Unassembled WGS sequence"/>
</dbReference>
<reference evidence="2 3" key="1">
    <citation type="submission" date="2024-04" db="EMBL/GenBank/DDBJ databases">
        <title>Defined microbial consortia suppress multidrug-resistant proinflammatory Enterobacteriaceae via ecological control.</title>
        <authorList>
            <person name="Furuichi M."/>
            <person name="Kawaguchi T."/>
            <person name="Pust M."/>
            <person name="Yasuma K."/>
            <person name="Plichta D."/>
            <person name="Hasegawa N."/>
            <person name="Ohya T."/>
            <person name="Bhattarai S."/>
            <person name="Sasajima S."/>
            <person name="Aoto Y."/>
            <person name="Tuganbaev T."/>
            <person name="Yaginuma M."/>
            <person name="Ueda M."/>
            <person name="Okahashi N."/>
            <person name="Amafuji K."/>
            <person name="Kiridooshi Y."/>
            <person name="Sugita K."/>
            <person name="Strazar M."/>
            <person name="Skelly A."/>
            <person name="Suda W."/>
            <person name="Hattori M."/>
            <person name="Nakamoto N."/>
            <person name="Caballero S."/>
            <person name="Norman J."/>
            <person name="Olle B."/>
            <person name="Tanoue T."/>
            <person name="Arita M."/>
            <person name="Bucci V."/>
            <person name="Atarashi K."/>
            <person name="Xavier R."/>
            <person name="Honda K."/>
        </authorList>
    </citation>
    <scope>NUCLEOTIDE SEQUENCE [LARGE SCALE GENOMIC DNA]</scope>
    <source>
        <strain evidence="3">k34-0107-D12</strain>
    </source>
</reference>
<evidence type="ECO:0000313" key="3">
    <source>
        <dbReference type="Proteomes" id="UP001600941"/>
    </source>
</evidence>
<dbReference type="EMBL" id="BAABZQ010000001">
    <property type="protein sequence ID" value="GAA6498166.1"/>
    <property type="molecule type" value="Genomic_DNA"/>
</dbReference>
<keyword evidence="3" id="KW-1185">Reference proteome</keyword>
<accession>A0ABQ0BNT7</accession>
<comment type="caution">
    <text evidence="2">The sequence shown here is derived from an EMBL/GenBank/DDBJ whole genome shotgun (WGS) entry which is preliminary data.</text>
</comment>
<feature type="region of interest" description="Disordered" evidence="1">
    <location>
        <begin position="32"/>
        <end position="74"/>
    </location>
</feature>
<feature type="compositionally biased region" description="Basic and acidic residues" evidence="1">
    <location>
        <begin position="65"/>
        <end position="74"/>
    </location>
</feature>
<evidence type="ECO:0000313" key="2">
    <source>
        <dbReference type="EMBL" id="GAA6498166.1"/>
    </source>
</evidence>
<proteinExistence type="predicted"/>